<dbReference type="SUPFAM" id="SSF56300">
    <property type="entry name" value="Metallo-dependent phosphatases"/>
    <property type="match status" value="1"/>
</dbReference>
<dbReference type="PANTHER" id="PTHR30337">
    <property type="entry name" value="COMPONENT OF ATP-DEPENDENT DSDNA EXONUCLEASE"/>
    <property type="match status" value="1"/>
</dbReference>
<evidence type="ECO:0000256" key="7">
    <source>
        <dbReference type="RuleBase" id="RU363069"/>
    </source>
</evidence>
<dbReference type="Pfam" id="PF12320">
    <property type="entry name" value="SbcD_C"/>
    <property type="match status" value="1"/>
</dbReference>
<evidence type="ECO:0000313" key="11">
    <source>
        <dbReference type="Proteomes" id="UP000198508"/>
    </source>
</evidence>
<evidence type="ECO:0000256" key="6">
    <source>
        <dbReference type="ARBA" id="ARBA00022839"/>
    </source>
</evidence>
<keyword evidence="7" id="KW-0255">Endonuclease</keyword>
<dbReference type="Proteomes" id="UP000198508">
    <property type="component" value="Unassembled WGS sequence"/>
</dbReference>
<keyword evidence="4 7" id="KW-0540">Nuclease</keyword>
<dbReference type="GO" id="GO:0006260">
    <property type="term" value="P:DNA replication"/>
    <property type="evidence" value="ECO:0007669"/>
    <property type="project" value="UniProtKB-KW"/>
</dbReference>
<dbReference type="NCBIfam" id="TIGR00619">
    <property type="entry name" value="sbcd"/>
    <property type="match status" value="1"/>
</dbReference>
<organism evidence="10 11">
    <name type="scientific">Enterocloster lavalensis</name>
    <dbReference type="NCBI Taxonomy" id="460384"/>
    <lineage>
        <taxon>Bacteria</taxon>
        <taxon>Bacillati</taxon>
        <taxon>Bacillota</taxon>
        <taxon>Clostridia</taxon>
        <taxon>Lachnospirales</taxon>
        <taxon>Lachnospiraceae</taxon>
        <taxon>Enterocloster</taxon>
    </lineage>
</organism>
<dbReference type="STRING" id="460384.SAMN05216313_112145"/>
<comment type="similarity">
    <text evidence="1 7">Belongs to the SbcD family.</text>
</comment>
<protein>
    <recommendedName>
        <fullName evidence="3 7">Nuclease SbcCD subunit D</fullName>
    </recommendedName>
</protein>
<dbReference type="AlphaFoldDB" id="A0A1I0GS90"/>
<dbReference type="Gene3D" id="3.60.21.10">
    <property type="match status" value="1"/>
</dbReference>
<dbReference type="CDD" id="cd00840">
    <property type="entry name" value="MPP_Mre11_N"/>
    <property type="match status" value="1"/>
</dbReference>
<keyword evidence="7" id="KW-0235">DNA replication</keyword>
<feature type="domain" description="Nuclease SbcCD subunit D C-terminal" evidence="9">
    <location>
        <begin position="265"/>
        <end position="355"/>
    </location>
</feature>
<dbReference type="PANTHER" id="PTHR30337:SF0">
    <property type="entry name" value="NUCLEASE SBCCD SUBUNIT D"/>
    <property type="match status" value="1"/>
</dbReference>
<dbReference type="InterPro" id="IPR004843">
    <property type="entry name" value="Calcineurin-like_PHP"/>
</dbReference>
<dbReference type="InterPro" id="IPR004593">
    <property type="entry name" value="SbcD"/>
</dbReference>
<evidence type="ECO:0000313" key="10">
    <source>
        <dbReference type="EMBL" id="SET73205.1"/>
    </source>
</evidence>
<dbReference type="InterPro" id="IPR041796">
    <property type="entry name" value="Mre11_N"/>
</dbReference>
<dbReference type="GO" id="GO:0006310">
    <property type="term" value="P:DNA recombination"/>
    <property type="evidence" value="ECO:0007669"/>
    <property type="project" value="UniProtKB-KW"/>
</dbReference>
<dbReference type="GO" id="GO:0004519">
    <property type="term" value="F:endonuclease activity"/>
    <property type="evidence" value="ECO:0007669"/>
    <property type="project" value="UniProtKB-KW"/>
</dbReference>
<gene>
    <name evidence="7" type="primary">sbcD</name>
    <name evidence="10" type="ORF">SAMN05216313_112145</name>
</gene>
<dbReference type="RefSeq" id="WP_092364458.1">
    <property type="nucleotide sequence ID" value="NZ_DAINWJ010000118.1"/>
</dbReference>
<comment type="subunit">
    <text evidence="2 7">Heterodimer of SbcC and SbcD.</text>
</comment>
<evidence type="ECO:0000256" key="4">
    <source>
        <dbReference type="ARBA" id="ARBA00022722"/>
    </source>
</evidence>
<feature type="domain" description="Calcineurin-like phosphoesterase" evidence="8">
    <location>
        <begin position="1"/>
        <end position="217"/>
    </location>
</feature>
<dbReference type="InterPro" id="IPR050535">
    <property type="entry name" value="DNA_Repair-Maintenance_Comp"/>
</dbReference>
<keyword evidence="7" id="KW-0233">DNA recombination</keyword>
<dbReference type="Pfam" id="PF00149">
    <property type="entry name" value="Metallophos"/>
    <property type="match status" value="1"/>
</dbReference>
<sequence>MKLIHLSDLHIGKRVNEFSMLEDQEYILKEIIGMISREEPDGVIIAGDVYDKPVPPAEAVRLFDWFLTQLADMERPVFVISGNHDSPERLSFGGRLMSSRKVFVAPVYDGKVSPVELKDRHGSVFVYLLPFLKPASVRRCFPEAEIESYDGAVRFALEQIRSGEAFCPNARNVLVAHQFVAGATSCESEELSVGGLDQVAADAFDGFDYVALGHIHGPQKAGPNLRYCGTPLKYSFSEAGHKKSMTIVRLEEKGNVEVETLPLTPLRDLREIRGSYEELTSRAFYQGTAVEDYLHITLTDEEDILEAIGRLRAIYPNVMRLDYDNKRTRSGQTVETATQRRKSPGELFAELYELQNNQPMSREQQELAGKMIEELWEETR</sequence>
<evidence type="ECO:0000256" key="5">
    <source>
        <dbReference type="ARBA" id="ARBA00022801"/>
    </source>
</evidence>
<keyword evidence="5 7" id="KW-0378">Hydrolase</keyword>
<dbReference type="InterPro" id="IPR029052">
    <property type="entry name" value="Metallo-depent_PP-like"/>
</dbReference>
<reference evidence="11" key="1">
    <citation type="submission" date="2016-10" db="EMBL/GenBank/DDBJ databases">
        <authorList>
            <person name="Varghese N."/>
            <person name="Submissions S."/>
        </authorList>
    </citation>
    <scope>NUCLEOTIDE SEQUENCE [LARGE SCALE GENOMIC DNA]</scope>
    <source>
        <strain evidence="11">NLAE-zl-G277</strain>
    </source>
</reference>
<dbReference type="InterPro" id="IPR026843">
    <property type="entry name" value="SbcD_C"/>
</dbReference>
<dbReference type="EMBL" id="FOIM01000012">
    <property type="protein sequence ID" value="SET73205.1"/>
    <property type="molecule type" value="Genomic_DNA"/>
</dbReference>
<keyword evidence="6 7" id="KW-0269">Exonuclease</keyword>
<keyword evidence="11" id="KW-1185">Reference proteome</keyword>
<evidence type="ECO:0000256" key="1">
    <source>
        <dbReference type="ARBA" id="ARBA00010555"/>
    </source>
</evidence>
<comment type="function">
    <text evidence="7">SbcCD cleaves DNA hairpin structures. These structures can inhibit DNA replication and are intermediates in certain DNA recombination reactions. The complex acts as a 3'-&gt;5' double strand exonuclease that can open hairpins. It also has a 5' single-strand endonuclease activity.</text>
</comment>
<evidence type="ECO:0000259" key="9">
    <source>
        <dbReference type="Pfam" id="PF12320"/>
    </source>
</evidence>
<dbReference type="GO" id="GO:0008408">
    <property type="term" value="F:3'-5' exonuclease activity"/>
    <property type="evidence" value="ECO:0007669"/>
    <property type="project" value="InterPro"/>
</dbReference>
<accession>A0A1I0GS90</accession>
<proteinExistence type="inferred from homology"/>
<evidence type="ECO:0000259" key="8">
    <source>
        <dbReference type="Pfam" id="PF00149"/>
    </source>
</evidence>
<evidence type="ECO:0000256" key="2">
    <source>
        <dbReference type="ARBA" id="ARBA00011322"/>
    </source>
</evidence>
<evidence type="ECO:0000256" key="3">
    <source>
        <dbReference type="ARBA" id="ARBA00013365"/>
    </source>
</evidence>
<name>A0A1I0GS90_9FIRM</name>